<accession>A0A916JK11</accession>
<name>A0A916JK11_9FLAO</name>
<keyword evidence="1" id="KW-0472">Membrane</keyword>
<dbReference type="Gene3D" id="1.10.150.320">
    <property type="entry name" value="Photosystem II 12 kDa extrinsic protein"/>
    <property type="match status" value="1"/>
</dbReference>
<protein>
    <recommendedName>
        <fullName evidence="4">Helix-hairpin-helix domain-containing protein</fullName>
    </recommendedName>
</protein>
<dbReference type="PANTHER" id="PTHR21180:SF32">
    <property type="entry name" value="ENDONUCLEASE_EXONUCLEASE_PHOSPHATASE FAMILY DOMAIN-CONTAINING PROTEIN 1"/>
    <property type="match status" value="1"/>
</dbReference>
<dbReference type="InterPro" id="IPR051675">
    <property type="entry name" value="Endo/Exo/Phosphatase_dom_1"/>
</dbReference>
<sequence>MLSPLQNYFHYSRGERRGTVALLIIITILLLFYFFRGWVFQENRSEVDIAKFESKITSFEAQKNAELSKQEIAYFMFDPNTIGVEEWKALGFSEKQAASIENYKASGAQFKVKKDVLKLFMVDEYKYAQLEPYIDLPTDYPDQQFEKYDDHGNYKDYDNETLDFTAYGILLAESKTPIYDGFDKLEGVHYTKKQGVYQYLLMPFENKADAEVALLEVSIPEAEIVELKTTKGYYPVANNSGQESIEKDYKELIIELNKADTTILKKLYGIGSGYAKRIVKYREALGGFVNLNQLSEVYGLKPETIENILPHLVLKNPNTKKINVNTATTDDLKAHPYIDWKVANSIVQIRNNYGKFASIDEITKSVLIDDELYNRLKPYLKAE</sequence>
<dbReference type="KEGG" id="ptan:CRYO30217_00586"/>
<dbReference type="GO" id="GO:0015628">
    <property type="term" value="P:protein secretion by the type II secretion system"/>
    <property type="evidence" value="ECO:0007669"/>
    <property type="project" value="TreeGrafter"/>
</dbReference>
<dbReference type="AlphaFoldDB" id="A0A916JK11"/>
<dbReference type="GO" id="GO:0015627">
    <property type="term" value="C:type II protein secretion system complex"/>
    <property type="evidence" value="ECO:0007669"/>
    <property type="project" value="TreeGrafter"/>
</dbReference>
<feature type="transmembrane region" description="Helical" evidence="1">
    <location>
        <begin position="20"/>
        <end position="39"/>
    </location>
</feature>
<evidence type="ECO:0000313" key="2">
    <source>
        <dbReference type="EMBL" id="CAG5078133.1"/>
    </source>
</evidence>
<dbReference type="RefSeq" id="WP_258540817.1">
    <property type="nucleotide sequence ID" value="NZ_OU015584.1"/>
</dbReference>
<dbReference type="InterPro" id="IPR010994">
    <property type="entry name" value="RuvA_2-like"/>
</dbReference>
<reference evidence="2" key="1">
    <citation type="submission" date="2021-04" db="EMBL/GenBank/DDBJ databases">
        <authorList>
            <person name="Rodrigo-Torres L."/>
            <person name="Arahal R. D."/>
            <person name="Lucena T."/>
        </authorList>
    </citation>
    <scope>NUCLEOTIDE SEQUENCE</scope>
    <source>
        <strain evidence="2">AS29M-1</strain>
    </source>
</reference>
<dbReference type="SUPFAM" id="SSF47781">
    <property type="entry name" value="RuvA domain 2-like"/>
    <property type="match status" value="3"/>
</dbReference>
<dbReference type="Pfam" id="PF12836">
    <property type="entry name" value="HHH_3"/>
    <property type="match status" value="2"/>
</dbReference>
<dbReference type="Proteomes" id="UP000683507">
    <property type="component" value="Chromosome"/>
</dbReference>
<keyword evidence="1" id="KW-0812">Transmembrane</keyword>
<keyword evidence="3" id="KW-1185">Reference proteome</keyword>
<evidence type="ECO:0000256" key="1">
    <source>
        <dbReference type="SAM" id="Phobius"/>
    </source>
</evidence>
<dbReference type="EMBL" id="OU015584">
    <property type="protein sequence ID" value="CAG5078133.1"/>
    <property type="molecule type" value="Genomic_DNA"/>
</dbReference>
<dbReference type="PANTHER" id="PTHR21180">
    <property type="entry name" value="ENDONUCLEASE/EXONUCLEASE/PHOSPHATASE FAMILY DOMAIN-CONTAINING PROTEIN 1"/>
    <property type="match status" value="1"/>
</dbReference>
<keyword evidence="1" id="KW-1133">Transmembrane helix</keyword>
<gene>
    <name evidence="2" type="ORF">CRYO30217_00586</name>
</gene>
<organism evidence="2 3">
    <name type="scientific">Parvicella tangerina</name>
    <dbReference type="NCBI Taxonomy" id="2829795"/>
    <lineage>
        <taxon>Bacteria</taxon>
        <taxon>Pseudomonadati</taxon>
        <taxon>Bacteroidota</taxon>
        <taxon>Flavobacteriia</taxon>
        <taxon>Flavobacteriales</taxon>
        <taxon>Parvicellaceae</taxon>
        <taxon>Parvicella</taxon>
    </lineage>
</organism>
<proteinExistence type="predicted"/>
<evidence type="ECO:0000313" key="3">
    <source>
        <dbReference type="Proteomes" id="UP000683507"/>
    </source>
</evidence>
<evidence type="ECO:0008006" key="4">
    <source>
        <dbReference type="Google" id="ProtNLM"/>
    </source>
</evidence>
<dbReference type="Gene3D" id="1.10.150.280">
    <property type="entry name" value="AF1531-like domain"/>
    <property type="match status" value="1"/>
</dbReference>